<dbReference type="AlphaFoldDB" id="A0A8J5MZ42"/>
<evidence type="ECO:0000256" key="3">
    <source>
        <dbReference type="ARBA" id="ARBA00022692"/>
    </source>
</evidence>
<evidence type="ECO:0000256" key="10">
    <source>
        <dbReference type="SAM" id="MobiDB-lite"/>
    </source>
</evidence>
<comment type="similarity">
    <text evidence="2">Belongs to the G-protein coupled receptor 1 family.</text>
</comment>
<dbReference type="PROSITE" id="PS50262">
    <property type="entry name" value="G_PROTEIN_RECEP_F1_2"/>
    <property type="match status" value="1"/>
</dbReference>
<keyword evidence="9" id="KW-0716">Sensory transduction</keyword>
<feature type="domain" description="G-protein coupled receptors family 1 profile" evidence="12">
    <location>
        <begin position="69"/>
        <end position="139"/>
    </location>
</feature>
<evidence type="ECO:0000256" key="6">
    <source>
        <dbReference type="ARBA" id="ARBA00023136"/>
    </source>
</evidence>
<feature type="compositionally biased region" description="Basic and acidic residues" evidence="10">
    <location>
        <begin position="340"/>
        <end position="349"/>
    </location>
</feature>
<feature type="transmembrane region" description="Helical" evidence="11">
    <location>
        <begin position="83"/>
        <end position="110"/>
    </location>
</feature>
<feature type="region of interest" description="Disordered" evidence="10">
    <location>
        <begin position="332"/>
        <end position="355"/>
    </location>
</feature>
<dbReference type="InterPro" id="IPR050125">
    <property type="entry name" value="GPCR_opsins"/>
</dbReference>
<name>A0A8J5MZ42_HOMAM</name>
<feature type="compositionally biased region" description="Polar residues" evidence="10">
    <location>
        <begin position="191"/>
        <end position="213"/>
    </location>
</feature>
<evidence type="ECO:0000259" key="12">
    <source>
        <dbReference type="PROSITE" id="PS50262"/>
    </source>
</evidence>
<organism evidence="13 14">
    <name type="scientific">Homarus americanus</name>
    <name type="common">American lobster</name>
    <dbReference type="NCBI Taxonomy" id="6706"/>
    <lineage>
        <taxon>Eukaryota</taxon>
        <taxon>Metazoa</taxon>
        <taxon>Ecdysozoa</taxon>
        <taxon>Arthropoda</taxon>
        <taxon>Crustacea</taxon>
        <taxon>Multicrustacea</taxon>
        <taxon>Malacostraca</taxon>
        <taxon>Eumalacostraca</taxon>
        <taxon>Eucarida</taxon>
        <taxon>Decapoda</taxon>
        <taxon>Pleocyemata</taxon>
        <taxon>Astacidea</taxon>
        <taxon>Nephropoidea</taxon>
        <taxon>Nephropidae</taxon>
        <taxon>Homarus</taxon>
    </lineage>
</organism>
<evidence type="ECO:0000256" key="7">
    <source>
        <dbReference type="ARBA" id="ARBA00023170"/>
    </source>
</evidence>
<evidence type="ECO:0000256" key="4">
    <source>
        <dbReference type="ARBA" id="ARBA00022989"/>
    </source>
</evidence>
<dbReference type="GO" id="GO:0016020">
    <property type="term" value="C:membrane"/>
    <property type="evidence" value="ECO:0007669"/>
    <property type="project" value="UniProtKB-SubCell"/>
</dbReference>
<dbReference type="InterPro" id="IPR000276">
    <property type="entry name" value="GPCR_Rhodpsn"/>
</dbReference>
<keyword evidence="6 11" id="KW-0472">Membrane</keyword>
<evidence type="ECO:0000256" key="11">
    <source>
        <dbReference type="SAM" id="Phobius"/>
    </source>
</evidence>
<dbReference type="SUPFAM" id="SSF81321">
    <property type="entry name" value="Family A G protein-coupled receptor-like"/>
    <property type="match status" value="1"/>
</dbReference>
<evidence type="ECO:0000313" key="14">
    <source>
        <dbReference type="Proteomes" id="UP000747542"/>
    </source>
</evidence>
<feature type="region of interest" description="Disordered" evidence="10">
    <location>
        <begin position="176"/>
        <end position="233"/>
    </location>
</feature>
<feature type="compositionally biased region" description="Low complexity" evidence="10">
    <location>
        <begin position="214"/>
        <end position="226"/>
    </location>
</feature>
<dbReference type="GO" id="GO:0004930">
    <property type="term" value="F:G protein-coupled receptor activity"/>
    <property type="evidence" value="ECO:0007669"/>
    <property type="project" value="UniProtKB-KW"/>
</dbReference>
<evidence type="ECO:0000256" key="5">
    <source>
        <dbReference type="ARBA" id="ARBA00023040"/>
    </source>
</evidence>
<gene>
    <name evidence="13" type="primary">Opn5-L2</name>
    <name evidence="13" type="ORF">Hamer_G022763</name>
</gene>
<evidence type="ECO:0000256" key="1">
    <source>
        <dbReference type="ARBA" id="ARBA00004141"/>
    </source>
</evidence>
<comment type="caution">
    <text evidence="13">The sequence shown here is derived from an EMBL/GenBank/DDBJ whole genome shotgun (WGS) entry which is preliminary data.</text>
</comment>
<keyword evidence="5" id="KW-0297">G-protein coupled receptor</keyword>
<sequence>MRPLSSGVLLPSPTRPAAAALSSPVPSSSSSSYPWAHKYRREMSRIADNGTTTTLMEREGGSLLGQVGSLRKTQRSLRLQNKLVRMSMVVAGGYVLGWLPYAVVCMWATYGDYSAIPIEVRLAASLICKSATAYNPFIYYFMSEGFRADLRWLGRRVGLIKHPINGSTFHPSYRSFTRSSIKKSRDRTRENSMQTNASRKDSNSTCLTSPNLGTPSTPLSPFTSPDTGDDPPVHLLSNPISISSSPRISNSCLRLSSSSLQQMEFIKSQSQITRQRKTEKPLSATDFLTDKEILKNFNPRRRIVNMTCDVDPLQYPCRRSVSFSMTPEASLHVVPTSPDPTDKVEEKPKRTLRSHSLYGSRSGKIIKTYPRRKPLRDSFMNTRV</sequence>
<dbReference type="Proteomes" id="UP000747542">
    <property type="component" value="Unassembled WGS sequence"/>
</dbReference>
<evidence type="ECO:0000313" key="13">
    <source>
        <dbReference type="EMBL" id="KAG7168667.1"/>
    </source>
</evidence>
<dbReference type="Gene3D" id="1.20.1070.10">
    <property type="entry name" value="Rhodopsin 7-helix transmembrane proteins"/>
    <property type="match status" value="1"/>
</dbReference>
<keyword evidence="8" id="KW-0807">Transducer</keyword>
<dbReference type="PRINTS" id="PR00237">
    <property type="entry name" value="GPCRRHODOPSN"/>
</dbReference>
<keyword evidence="4 11" id="KW-1133">Transmembrane helix</keyword>
<keyword evidence="9" id="KW-0844">Vision</keyword>
<comment type="subcellular location">
    <subcellularLocation>
        <location evidence="1">Membrane</location>
        <topology evidence="1">Multi-pass membrane protein</topology>
    </subcellularLocation>
</comment>
<protein>
    <submittedName>
        <fullName evidence="13">Opsin 5-like 2</fullName>
    </submittedName>
</protein>
<keyword evidence="7" id="KW-0675">Receptor</keyword>
<reference evidence="13" key="1">
    <citation type="journal article" date="2021" name="Sci. Adv.">
        <title>The American lobster genome reveals insights on longevity, neural, and immune adaptations.</title>
        <authorList>
            <person name="Polinski J.M."/>
            <person name="Zimin A.V."/>
            <person name="Clark K.F."/>
            <person name="Kohn A.B."/>
            <person name="Sadowski N."/>
            <person name="Timp W."/>
            <person name="Ptitsyn A."/>
            <person name="Khanna P."/>
            <person name="Romanova D.Y."/>
            <person name="Williams P."/>
            <person name="Greenwood S.J."/>
            <person name="Moroz L.L."/>
            <person name="Walt D.R."/>
            <person name="Bodnar A.G."/>
        </authorList>
    </citation>
    <scope>NUCLEOTIDE SEQUENCE</scope>
    <source>
        <strain evidence="13">GMGI-L3</strain>
    </source>
</reference>
<keyword evidence="14" id="KW-1185">Reference proteome</keyword>
<dbReference type="InterPro" id="IPR017452">
    <property type="entry name" value="GPCR_Rhodpsn_7TM"/>
</dbReference>
<evidence type="ECO:0000256" key="8">
    <source>
        <dbReference type="ARBA" id="ARBA00023224"/>
    </source>
</evidence>
<proteinExistence type="inferred from homology"/>
<dbReference type="GO" id="GO:0007601">
    <property type="term" value="P:visual perception"/>
    <property type="evidence" value="ECO:0007669"/>
    <property type="project" value="UniProtKB-KW"/>
</dbReference>
<evidence type="ECO:0000256" key="2">
    <source>
        <dbReference type="ARBA" id="ARBA00010663"/>
    </source>
</evidence>
<accession>A0A8J5MZ42</accession>
<dbReference type="EMBL" id="JAHLQT010019676">
    <property type="protein sequence ID" value="KAG7168667.1"/>
    <property type="molecule type" value="Genomic_DNA"/>
</dbReference>
<keyword evidence="3 11" id="KW-0812">Transmembrane</keyword>
<dbReference type="PANTHER" id="PTHR24240">
    <property type="entry name" value="OPSIN"/>
    <property type="match status" value="1"/>
</dbReference>
<evidence type="ECO:0000256" key="9">
    <source>
        <dbReference type="ARBA" id="ARBA00023305"/>
    </source>
</evidence>